<feature type="domain" description="PPM-type phosphatase" evidence="1">
    <location>
        <begin position="1"/>
        <end position="103"/>
    </location>
</feature>
<dbReference type="GO" id="GO:0004722">
    <property type="term" value="F:protein serine/threonine phosphatase activity"/>
    <property type="evidence" value="ECO:0007669"/>
    <property type="project" value="InterPro"/>
</dbReference>
<protein>
    <submittedName>
        <fullName evidence="3">PPM-type phosphatase domain-containing protein</fullName>
    </submittedName>
</protein>
<dbReference type="InterPro" id="IPR015655">
    <property type="entry name" value="PP2C"/>
</dbReference>
<dbReference type="Pfam" id="PF00481">
    <property type="entry name" value="PP2C"/>
    <property type="match status" value="1"/>
</dbReference>
<name>A0A0R3RNG1_9BILA</name>
<dbReference type="InterPro" id="IPR001932">
    <property type="entry name" value="PPM-type_phosphatase-like_dom"/>
</dbReference>
<sequence length="104" mass="11833">MEGWKEVVLDYLKAFGDTALKQLSVLTAQPDVVRIDLNEINLQFILVASDGFWDVLTNEQAVHSARTFLRASSNQWHKVAEYLVRKALELGSDDNISLLFIRLL</sequence>
<dbReference type="PROSITE" id="PS51746">
    <property type="entry name" value="PPM_2"/>
    <property type="match status" value="1"/>
</dbReference>
<keyword evidence="2" id="KW-1185">Reference proteome</keyword>
<proteinExistence type="predicted"/>
<accession>A0A0R3RNG1</accession>
<dbReference type="STRING" id="1147741.A0A0R3RNG1"/>
<dbReference type="SUPFAM" id="SSF81606">
    <property type="entry name" value="PP2C-like"/>
    <property type="match status" value="1"/>
</dbReference>
<dbReference type="Proteomes" id="UP000050640">
    <property type="component" value="Unplaced"/>
</dbReference>
<dbReference type="PANTHER" id="PTHR47992">
    <property type="entry name" value="PROTEIN PHOSPHATASE"/>
    <property type="match status" value="1"/>
</dbReference>
<reference evidence="3" key="1">
    <citation type="submission" date="2017-02" db="UniProtKB">
        <authorList>
            <consortium name="WormBaseParasite"/>
        </authorList>
    </citation>
    <scope>IDENTIFICATION</scope>
</reference>
<evidence type="ECO:0000313" key="2">
    <source>
        <dbReference type="Proteomes" id="UP000050640"/>
    </source>
</evidence>
<evidence type="ECO:0000313" key="3">
    <source>
        <dbReference type="WBParaSite" id="EEL_0000302101-mRNA-1"/>
    </source>
</evidence>
<organism evidence="2 3">
    <name type="scientific">Elaeophora elaphi</name>
    <dbReference type="NCBI Taxonomy" id="1147741"/>
    <lineage>
        <taxon>Eukaryota</taxon>
        <taxon>Metazoa</taxon>
        <taxon>Ecdysozoa</taxon>
        <taxon>Nematoda</taxon>
        <taxon>Chromadorea</taxon>
        <taxon>Rhabditida</taxon>
        <taxon>Spirurina</taxon>
        <taxon>Spiruromorpha</taxon>
        <taxon>Filarioidea</taxon>
        <taxon>Onchocercidae</taxon>
        <taxon>Elaeophora</taxon>
    </lineage>
</organism>
<evidence type="ECO:0000259" key="1">
    <source>
        <dbReference type="PROSITE" id="PS51746"/>
    </source>
</evidence>
<dbReference type="Gene3D" id="3.60.40.10">
    <property type="entry name" value="PPM-type phosphatase domain"/>
    <property type="match status" value="1"/>
</dbReference>
<dbReference type="WBParaSite" id="EEL_0000302101-mRNA-1">
    <property type="protein sequence ID" value="EEL_0000302101-mRNA-1"/>
    <property type="gene ID" value="EEL_0000302101"/>
</dbReference>
<dbReference type="AlphaFoldDB" id="A0A0R3RNG1"/>
<dbReference type="InterPro" id="IPR036457">
    <property type="entry name" value="PPM-type-like_dom_sf"/>
</dbReference>